<feature type="transmembrane region" description="Helical" evidence="5">
    <location>
        <begin position="298"/>
        <end position="318"/>
    </location>
</feature>
<dbReference type="PROSITE" id="PS01124">
    <property type="entry name" value="HTH_ARAC_FAMILY_2"/>
    <property type="match status" value="1"/>
</dbReference>
<keyword evidence="1" id="KW-0805">Transcription regulation</keyword>
<dbReference type="PROSITE" id="PS00041">
    <property type="entry name" value="HTH_ARAC_FAMILY_1"/>
    <property type="match status" value="1"/>
</dbReference>
<dbReference type="InterPro" id="IPR009057">
    <property type="entry name" value="Homeodomain-like_sf"/>
</dbReference>
<evidence type="ECO:0000256" key="4">
    <source>
        <dbReference type="SAM" id="MobiDB-lite"/>
    </source>
</evidence>
<dbReference type="PANTHER" id="PTHR43280">
    <property type="entry name" value="ARAC-FAMILY TRANSCRIPTIONAL REGULATOR"/>
    <property type="match status" value="1"/>
</dbReference>
<gene>
    <name evidence="7" type="ORF">IDH44_18110</name>
</gene>
<organism evidence="7 8">
    <name type="scientific">Paenibacillus sabuli</name>
    <dbReference type="NCBI Taxonomy" id="2772509"/>
    <lineage>
        <taxon>Bacteria</taxon>
        <taxon>Bacillati</taxon>
        <taxon>Bacillota</taxon>
        <taxon>Bacilli</taxon>
        <taxon>Bacillales</taxon>
        <taxon>Paenibacillaceae</taxon>
        <taxon>Paenibacillus</taxon>
    </lineage>
</organism>
<evidence type="ECO:0000313" key="7">
    <source>
        <dbReference type="EMBL" id="MBD2847117.1"/>
    </source>
</evidence>
<dbReference type="SMART" id="SM00342">
    <property type="entry name" value="HTH_ARAC"/>
    <property type="match status" value="1"/>
</dbReference>
<sequence>MKRPIRIPNISNHQLPLFYTLLCSFVAIIVLLASIHLASYSFFRNRIKDEIIVNSGLNLNTTATNYEKQFKVVRSFMLGYLFDNDTQVLKSGGDAIRYDVVSRVQHELQATMNNAQLYLDNIIYFFKDTGFVFDRDGTRDASTMFTKFYASDTYTEAFWKGEVEEVDSFRVYPSAVFRMNTAFEQSSHGNLMPILIKSPYDERLAFILLLKSRAVYEAFHQPKPGSNLYILNPDGQVLFHSAPSAELPAQVRAAAGQGYDKVGDTYYFYRPGRETGLLYVEAVADRGLTDQIRQLNTIMLALLGLSILIGLGVSYVIARRFHHPLARLIRSIQAYSVLGGPRASGSRIREYNMLHTTFDQLSRSNEAIHLDLQAKNSMLQQFAYMAKLKKIAAGAALEPSVGTDRPYRIVLVHLEFKARFLTEISSSPHRAFNTYKEVIDLHFSGQYPDSLTFQMERDQILSILFLDEEPDGLGSAGGAAPSAVVGGIAGVGGRERTVTKIGEPGAAKSEAQSGAPAAAPGSAGPAAAHEAELAGLVQLFEADSAYCNFTIAPSPVRTHTTDFAETYQNALDLIAQRRLGEDVQVVTEWRPLPELLIPTPSEETELAANLQAGVDAVTVPLVDKLLDQLEQGGAVAAQVREFAKDVVNRTIKAMYARNVPVQAVIDGDAVYGQVENCHTLEQYKAFFHAFLSRSAAAIQEKKSETDPITKFVIEYVEGHYGGDLSLDALAHKLGITGPYLSSYFKEKTGTNFSDYIYTVRMNKASEMLIETDLLIQEIASLVGYLTVASFNRVFKRYTGMTPSEFRRHKR</sequence>
<evidence type="ECO:0000256" key="2">
    <source>
        <dbReference type="ARBA" id="ARBA00023125"/>
    </source>
</evidence>
<dbReference type="Pfam" id="PF12833">
    <property type="entry name" value="HTH_18"/>
    <property type="match status" value="1"/>
</dbReference>
<dbReference type="RefSeq" id="WP_190920132.1">
    <property type="nucleotide sequence ID" value="NZ_JACXIZ010000032.1"/>
</dbReference>
<protein>
    <submittedName>
        <fullName evidence="7">Helix-turn-helix domain-containing protein</fullName>
    </submittedName>
</protein>
<dbReference type="GO" id="GO:0043565">
    <property type="term" value="F:sequence-specific DNA binding"/>
    <property type="evidence" value="ECO:0007669"/>
    <property type="project" value="InterPro"/>
</dbReference>
<feature type="transmembrane region" description="Helical" evidence="5">
    <location>
        <begin position="17"/>
        <end position="38"/>
    </location>
</feature>
<feature type="region of interest" description="Disordered" evidence="4">
    <location>
        <begin position="504"/>
        <end position="526"/>
    </location>
</feature>
<feature type="domain" description="HTH araC/xylS-type" evidence="6">
    <location>
        <begin position="710"/>
        <end position="808"/>
    </location>
</feature>
<accession>A0A927BVI3</accession>
<keyword evidence="2" id="KW-0238">DNA-binding</keyword>
<dbReference type="Gene3D" id="1.10.10.60">
    <property type="entry name" value="Homeodomain-like"/>
    <property type="match status" value="2"/>
</dbReference>
<reference evidence="7" key="1">
    <citation type="submission" date="2020-09" db="EMBL/GenBank/DDBJ databases">
        <title>A novel bacterium of genus Paenibacillus, isolated from South China Sea.</title>
        <authorList>
            <person name="Huang H."/>
            <person name="Mo K."/>
            <person name="Hu Y."/>
        </authorList>
    </citation>
    <scope>NUCLEOTIDE SEQUENCE</scope>
    <source>
        <strain evidence="7">IB182496</strain>
    </source>
</reference>
<dbReference type="Gene3D" id="6.10.340.10">
    <property type="match status" value="1"/>
</dbReference>
<keyword evidence="5" id="KW-1133">Transmembrane helix</keyword>
<keyword evidence="5" id="KW-0472">Membrane</keyword>
<dbReference type="PANTHER" id="PTHR43280:SF28">
    <property type="entry name" value="HTH-TYPE TRANSCRIPTIONAL ACTIVATOR RHAS"/>
    <property type="match status" value="1"/>
</dbReference>
<dbReference type="AlphaFoldDB" id="A0A927BVI3"/>
<dbReference type="InterPro" id="IPR020449">
    <property type="entry name" value="Tscrpt_reg_AraC-type_HTH"/>
</dbReference>
<keyword evidence="5" id="KW-0812">Transmembrane</keyword>
<dbReference type="InterPro" id="IPR018060">
    <property type="entry name" value="HTH_AraC"/>
</dbReference>
<feature type="compositionally biased region" description="Low complexity" evidence="4">
    <location>
        <begin position="506"/>
        <end position="526"/>
    </location>
</feature>
<dbReference type="Proteomes" id="UP000621560">
    <property type="component" value="Unassembled WGS sequence"/>
</dbReference>
<dbReference type="PRINTS" id="PR00032">
    <property type="entry name" value="HTHARAC"/>
</dbReference>
<keyword evidence="8" id="KW-1185">Reference proteome</keyword>
<evidence type="ECO:0000259" key="6">
    <source>
        <dbReference type="PROSITE" id="PS01124"/>
    </source>
</evidence>
<evidence type="ECO:0000256" key="1">
    <source>
        <dbReference type="ARBA" id="ARBA00023015"/>
    </source>
</evidence>
<evidence type="ECO:0000256" key="3">
    <source>
        <dbReference type="ARBA" id="ARBA00023163"/>
    </source>
</evidence>
<comment type="caution">
    <text evidence="7">The sequence shown here is derived from an EMBL/GenBank/DDBJ whole genome shotgun (WGS) entry which is preliminary data.</text>
</comment>
<dbReference type="EMBL" id="JACXIZ010000032">
    <property type="protein sequence ID" value="MBD2847117.1"/>
    <property type="molecule type" value="Genomic_DNA"/>
</dbReference>
<proteinExistence type="predicted"/>
<dbReference type="SUPFAM" id="SSF46689">
    <property type="entry name" value="Homeodomain-like"/>
    <property type="match status" value="2"/>
</dbReference>
<keyword evidence="3" id="KW-0804">Transcription</keyword>
<evidence type="ECO:0000256" key="5">
    <source>
        <dbReference type="SAM" id="Phobius"/>
    </source>
</evidence>
<evidence type="ECO:0000313" key="8">
    <source>
        <dbReference type="Proteomes" id="UP000621560"/>
    </source>
</evidence>
<dbReference type="GO" id="GO:0003700">
    <property type="term" value="F:DNA-binding transcription factor activity"/>
    <property type="evidence" value="ECO:0007669"/>
    <property type="project" value="InterPro"/>
</dbReference>
<name>A0A927BVI3_9BACL</name>
<dbReference type="InterPro" id="IPR018062">
    <property type="entry name" value="HTH_AraC-typ_CS"/>
</dbReference>